<dbReference type="Pfam" id="PF04176">
    <property type="entry name" value="TIP41"/>
    <property type="match status" value="1"/>
</dbReference>
<dbReference type="GO" id="GO:0005829">
    <property type="term" value="C:cytosol"/>
    <property type="evidence" value="ECO:0007669"/>
    <property type="project" value="TreeGrafter"/>
</dbReference>
<protein>
    <recommendedName>
        <fullName evidence="3">TIP41-like protein</fullName>
    </recommendedName>
</protein>
<dbReference type="InterPro" id="IPR007303">
    <property type="entry name" value="TIP41-like"/>
</dbReference>
<dbReference type="AlphaFoldDB" id="A0A8J9X4X8"/>
<evidence type="ECO:0008006" key="3">
    <source>
        <dbReference type="Google" id="ProtNLM"/>
    </source>
</evidence>
<dbReference type="PANTHER" id="PTHR21021:SF16">
    <property type="entry name" value="TIP41-LIKE PROTEIN"/>
    <property type="match status" value="1"/>
</dbReference>
<reference evidence="2" key="1">
    <citation type="submission" date="2022-02" db="EMBL/GenBank/DDBJ databases">
        <authorList>
            <person name="Giguere J D."/>
        </authorList>
    </citation>
    <scope>NUCLEOTIDE SEQUENCE</scope>
    <source>
        <strain evidence="2">CCAP 1055/1</strain>
    </source>
</reference>
<comment type="similarity">
    <text evidence="1">Belongs to the TIP41 family.</text>
</comment>
<proteinExistence type="inferred from homology"/>
<name>A0A8J9X4X8_PHATR</name>
<dbReference type="Proteomes" id="UP000836788">
    <property type="component" value="Chromosome 19"/>
</dbReference>
<dbReference type="PANTHER" id="PTHR21021">
    <property type="entry name" value="GAF/PUTATIVE CYTOSKELETAL PROTEIN"/>
    <property type="match status" value="1"/>
</dbReference>
<dbReference type="InterPro" id="IPR051330">
    <property type="entry name" value="Phosphatase_reg/MetRdx"/>
</dbReference>
<dbReference type="EMBL" id="OU594960">
    <property type="protein sequence ID" value="CAG9283578.1"/>
    <property type="molecule type" value="Genomic_DNA"/>
</dbReference>
<gene>
    <name evidence="2" type="ORF">PTTT1_LOCUS23257</name>
</gene>
<organism evidence="2">
    <name type="scientific">Phaeodactylum tricornutum</name>
    <name type="common">Diatom</name>
    <dbReference type="NCBI Taxonomy" id="2850"/>
    <lineage>
        <taxon>Eukaryota</taxon>
        <taxon>Sar</taxon>
        <taxon>Stramenopiles</taxon>
        <taxon>Ochrophyta</taxon>
        <taxon>Bacillariophyta</taxon>
        <taxon>Bacillariophyceae</taxon>
        <taxon>Bacillariophycidae</taxon>
        <taxon>Naviculales</taxon>
        <taxon>Phaeodactylaceae</taxon>
        <taxon>Phaeodactylum</taxon>
    </lineage>
</organism>
<sequence length="104" mass="12300">MRTELLTDTSIPILFFDEIILFEDDLHDNGQVEFSVKLRVMPSCAYVLARLWLRVDNVVVRIRETRLLVDFFGIKPKIFRDVTWRECYWGELGAHGLPTDVRSW</sequence>
<evidence type="ECO:0000313" key="2">
    <source>
        <dbReference type="EMBL" id="CAG9283578.1"/>
    </source>
</evidence>
<feature type="non-terminal residue" evidence="2">
    <location>
        <position position="104"/>
    </location>
</feature>
<evidence type="ECO:0000256" key="1">
    <source>
        <dbReference type="ARBA" id="ARBA00006658"/>
    </source>
</evidence>
<accession>A0A8J9X4X8</accession>
<dbReference type="GO" id="GO:0031929">
    <property type="term" value="P:TOR signaling"/>
    <property type="evidence" value="ECO:0007669"/>
    <property type="project" value="TreeGrafter"/>
</dbReference>